<feature type="transmembrane region" description="Helical" evidence="2">
    <location>
        <begin position="20"/>
        <end position="45"/>
    </location>
</feature>
<evidence type="ECO:0000313" key="4">
    <source>
        <dbReference type="EMBL" id="GLJ94432.1"/>
    </source>
</evidence>
<dbReference type="Pfam" id="PF01551">
    <property type="entry name" value="Peptidase_M23"/>
    <property type="match status" value="1"/>
</dbReference>
<dbReference type="SUPFAM" id="SSF51261">
    <property type="entry name" value="Duplicated hybrid motif"/>
    <property type="match status" value="1"/>
</dbReference>
<dbReference type="InterPro" id="IPR050570">
    <property type="entry name" value="Cell_wall_metabolism_enzyme"/>
</dbReference>
<gene>
    <name evidence="4" type="ORF">GCM10017591_04930</name>
</gene>
<dbReference type="AlphaFoldDB" id="A0A9W6HJM7"/>
<evidence type="ECO:0000313" key="5">
    <source>
        <dbReference type="Proteomes" id="UP001142291"/>
    </source>
</evidence>
<dbReference type="PANTHER" id="PTHR21666">
    <property type="entry name" value="PEPTIDASE-RELATED"/>
    <property type="match status" value="1"/>
</dbReference>
<evidence type="ECO:0000256" key="1">
    <source>
        <dbReference type="ARBA" id="ARBA00022729"/>
    </source>
</evidence>
<dbReference type="InterPro" id="IPR011055">
    <property type="entry name" value="Dup_hybrid_motif"/>
</dbReference>
<protein>
    <recommendedName>
        <fullName evidence="3">M23ase beta-sheet core domain-containing protein</fullName>
    </recommendedName>
</protein>
<dbReference type="GO" id="GO:0004222">
    <property type="term" value="F:metalloendopeptidase activity"/>
    <property type="evidence" value="ECO:0007669"/>
    <property type="project" value="TreeGrafter"/>
</dbReference>
<organism evidence="4 5">
    <name type="scientific">Microbacterium dextranolyticum</name>
    <dbReference type="NCBI Taxonomy" id="36806"/>
    <lineage>
        <taxon>Bacteria</taxon>
        <taxon>Bacillati</taxon>
        <taxon>Actinomycetota</taxon>
        <taxon>Actinomycetes</taxon>
        <taxon>Micrococcales</taxon>
        <taxon>Microbacteriaceae</taxon>
        <taxon>Microbacterium</taxon>
    </lineage>
</organism>
<evidence type="ECO:0000259" key="3">
    <source>
        <dbReference type="Pfam" id="PF01551"/>
    </source>
</evidence>
<dbReference type="InterPro" id="IPR016047">
    <property type="entry name" value="M23ase_b-sheet_dom"/>
</dbReference>
<proteinExistence type="predicted"/>
<comment type="caution">
    <text evidence="4">The sequence shown here is derived from an EMBL/GenBank/DDBJ whole genome shotgun (WGS) entry which is preliminary data.</text>
</comment>
<dbReference type="CDD" id="cd12797">
    <property type="entry name" value="M23_peptidase"/>
    <property type="match status" value="1"/>
</dbReference>
<keyword evidence="2" id="KW-1133">Transmembrane helix</keyword>
<keyword evidence="1" id="KW-0732">Signal</keyword>
<sequence length="204" mass="21081">MGAPVIAAAALNTRTGRKILIGAILVVLLGTGFLLTPLIAIPFAVSGASATANQPVSDTELPAVSGEWGYPLAGDYAKGRGFGYHPVEGCSYCKSDHRGYDMDQPCGATVFAAGPGRVTVAGAYFDYGNAVVIDHGGGVVTIYGHMQWESLRVGVGDEVSAGTPLGAEGSTGRSSGCHLHFEVRDSGVRIDPEPFMANLGLRLK</sequence>
<keyword evidence="5" id="KW-1185">Reference proteome</keyword>
<feature type="domain" description="M23ase beta-sheet core" evidence="3">
    <location>
        <begin position="96"/>
        <end position="192"/>
    </location>
</feature>
<dbReference type="RefSeq" id="WP_204962930.1">
    <property type="nucleotide sequence ID" value="NZ_BAAAUR010000008.1"/>
</dbReference>
<dbReference type="PANTHER" id="PTHR21666:SF289">
    <property type="entry name" value="L-ALA--D-GLU ENDOPEPTIDASE"/>
    <property type="match status" value="1"/>
</dbReference>
<name>A0A9W6HJM7_9MICO</name>
<dbReference type="Gene3D" id="2.70.70.10">
    <property type="entry name" value="Glucose Permease (Domain IIA)"/>
    <property type="match status" value="1"/>
</dbReference>
<evidence type="ECO:0000256" key="2">
    <source>
        <dbReference type="SAM" id="Phobius"/>
    </source>
</evidence>
<accession>A0A9W6HJM7</accession>
<reference evidence="4" key="2">
    <citation type="submission" date="2023-01" db="EMBL/GenBank/DDBJ databases">
        <authorList>
            <person name="Sun Q."/>
            <person name="Evtushenko L."/>
        </authorList>
    </citation>
    <scope>NUCLEOTIDE SEQUENCE</scope>
    <source>
        <strain evidence="4">VKM Ac-1940</strain>
    </source>
</reference>
<dbReference type="Proteomes" id="UP001142291">
    <property type="component" value="Unassembled WGS sequence"/>
</dbReference>
<keyword evidence="2" id="KW-0812">Transmembrane</keyword>
<reference evidence="4" key="1">
    <citation type="journal article" date="2014" name="Int. J. Syst. Evol. Microbiol.">
        <title>Complete genome sequence of Corynebacterium casei LMG S-19264T (=DSM 44701T), isolated from a smear-ripened cheese.</title>
        <authorList>
            <consortium name="US DOE Joint Genome Institute (JGI-PGF)"/>
            <person name="Walter F."/>
            <person name="Albersmeier A."/>
            <person name="Kalinowski J."/>
            <person name="Ruckert C."/>
        </authorList>
    </citation>
    <scope>NUCLEOTIDE SEQUENCE</scope>
    <source>
        <strain evidence="4">VKM Ac-1940</strain>
    </source>
</reference>
<keyword evidence="2" id="KW-0472">Membrane</keyword>
<dbReference type="EMBL" id="BSER01000002">
    <property type="protein sequence ID" value="GLJ94432.1"/>
    <property type="molecule type" value="Genomic_DNA"/>
</dbReference>